<feature type="transmembrane region" description="Helical" evidence="8">
    <location>
        <begin position="144"/>
        <end position="164"/>
    </location>
</feature>
<dbReference type="Gene3D" id="1.20.1540.10">
    <property type="entry name" value="Rhomboid-like"/>
    <property type="match status" value="1"/>
</dbReference>
<dbReference type="EMBL" id="LAXJ01000009">
    <property type="protein sequence ID" value="KRS12548.1"/>
    <property type="molecule type" value="Genomic_DNA"/>
</dbReference>
<keyword evidence="6 8" id="KW-1133">Transmembrane helix</keyword>
<dbReference type="OrthoDB" id="7836448at2"/>
<feature type="transmembrane region" description="Helical" evidence="8">
    <location>
        <begin position="88"/>
        <end position="107"/>
    </location>
</feature>
<keyword evidence="5" id="KW-0720">Serine protease</keyword>
<dbReference type="PANTHER" id="PTHR22936:SF69">
    <property type="entry name" value="RHOMBOID-LIKE PROTEIN"/>
    <property type="match status" value="1"/>
</dbReference>
<comment type="subcellular location">
    <subcellularLocation>
        <location evidence="1">Membrane</location>
        <topology evidence="1">Multi-pass membrane protein</topology>
    </subcellularLocation>
</comment>
<dbReference type="InterPro" id="IPR022764">
    <property type="entry name" value="Peptidase_S54_rhomboid_dom"/>
</dbReference>
<sequence>MSDPRPKGPGDSPVNPIPPLVLAIVAAMAAAEAVFQLGARGLAGGPEAIGWRISTIQQFGFSNRAMTWMLETGQLRIDYLVRFVTYPFVHASLLQAVFAIVMTLAIGKFVAERMAGWAVAILFFASSIFGALVFGLIYPDGPGLIGGFPGVYGLIGGFTCLIWLQLGAIGENQMRAFVMIGVLLGLQLIFGLLYGNNFTWVADIGGFVGGFLLSFVLVPGGMARLREKLQRR</sequence>
<dbReference type="STRING" id="1641875.XM53_10680"/>
<dbReference type="AlphaFoldDB" id="A0A0T5NUH2"/>
<evidence type="ECO:0000256" key="1">
    <source>
        <dbReference type="ARBA" id="ARBA00004141"/>
    </source>
</evidence>
<evidence type="ECO:0000256" key="6">
    <source>
        <dbReference type="ARBA" id="ARBA00022989"/>
    </source>
</evidence>
<dbReference type="Proteomes" id="UP000051295">
    <property type="component" value="Unassembled WGS sequence"/>
</dbReference>
<dbReference type="GO" id="GO:0004252">
    <property type="term" value="F:serine-type endopeptidase activity"/>
    <property type="evidence" value="ECO:0007669"/>
    <property type="project" value="InterPro"/>
</dbReference>
<evidence type="ECO:0000256" key="2">
    <source>
        <dbReference type="ARBA" id="ARBA00022670"/>
    </source>
</evidence>
<evidence type="ECO:0000256" key="5">
    <source>
        <dbReference type="ARBA" id="ARBA00022825"/>
    </source>
</evidence>
<feature type="transmembrane region" description="Helical" evidence="8">
    <location>
        <begin position="20"/>
        <end position="39"/>
    </location>
</feature>
<evidence type="ECO:0000256" key="7">
    <source>
        <dbReference type="ARBA" id="ARBA00023136"/>
    </source>
</evidence>
<dbReference type="InterPro" id="IPR002610">
    <property type="entry name" value="Peptidase_S54_rhomboid-like"/>
</dbReference>
<proteinExistence type="predicted"/>
<dbReference type="GO" id="GO:0006508">
    <property type="term" value="P:proteolysis"/>
    <property type="evidence" value="ECO:0007669"/>
    <property type="project" value="UniProtKB-KW"/>
</dbReference>
<keyword evidence="7 8" id="KW-0472">Membrane</keyword>
<feature type="transmembrane region" description="Helical" evidence="8">
    <location>
        <begin position="200"/>
        <end position="222"/>
    </location>
</feature>
<feature type="transmembrane region" description="Helical" evidence="8">
    <location>
        <begin position="176"/>
        <end position="194"/>
    </location>
</feature>
<evidence type="ECO:0000313" key="11">
    <source>
        <dbReference type="Proteomes" id="UP000051295"/>
    </source>
</evidence>
<evidence type="ECO:0000256" key="3">
    <source>
        <dbReference type="ARBA" id="ARBA00022692"/>
    </source>
</evidence>
<dbReference type="Pfam" id="PF01694">
    <property type="entry name" value="Rhomboid"/>
    <property type="match status" value="1"/>
</dbReference>
<dbReference type="SUPFAM" id="SSF144091">
    <property type="entry name" value="Rhomboid-like"/>
    <property type="match status" value="1"/>
</dbReference>
<evidence type="ECO:0000259" key="9">
    <source>
        <dbReference type="Pfam" id="PF01694"/>
    </source>
</evidence>
<accession>A0A0T5NUH2</accession>
<evidence type="ECO:0000313" key="10">
    <source>
        <dbReference type="EMBL" id="KRS12548.1"/>
    </source>
</evidence>
<name>A0A0T5NUH2_9RHOB</name>
<organism evidence="10 11">
    <name type="scientific">Roseovarius atlanticus</name>
    <dbReference type="NCBI Taxonomy" id="1641875"/>
    <lineage>
        <taxon>Bacteria</taxon>
        <taxon>Pseudomonadati</taxon>
        <taxon>Pseudomonadota</taxon>
        <taxon>Alphaproteobacteria</taxon>
        <taxon>Rhodobacterales</taxon>
        <taxon>Roseobacteraceae</taxon>
        <taxon>Roseovarius</taxon>
    </lineage>
</organism>
<dbReference type="RefSeq" id="WP_057793121.1">
    <property type="nucleotide sequence ID" value="NZ_LAXJ01000009.1"/>
</dbReference>
<dbReference type="InterPro" id="IPR035952">
    <property type="entry name" value="Rhomboid-like_sf"/>
</dbReference>
<protein>
    <submittedName>
        <fullName evidence="10">Protease</fullName>
    </submittedName>
</protein>
<evidence type="ECO:0000256" key="8">
    <source>
        <dbReference type="SAM" id="Phobius"/>
    </source>
</evidence>
<gene>
    <name evidence="10" type="ORF">XM53_10680</name>
</gene>
<dbReference type="PANTHER" id="PTHR22936">
    <property type="entry name" value="RHOMBOID-RELATED"/>
    <property type="match status" value="1"/>
</dbReference>
<feature type="transmembrane region" description="Helical" evidence="8">
    <location>
        <begin position="114"/>
        <end position="138"/>
    </location>
</feature>
<keyword evidence="3 8" id="KW-0812">Transmembrane</keyword>
<dbReference type="PATRIC" id="fig|1641875.4.peg.4558"/>
<comment type="caution">
    <text evidence="10">The sequence shown here is derived from an EMBL/GenBank/DDBJ whole genome shotgun (WGS) entry which is preliminary data.</text>
</comment>
<keyword evidence="2 10" id="KW-0645">Protease</keyword>
<dbReference type="GO" id="GO:0016020">
    <property type="term" value="C:membrane"/>
    <property type="evidence" value="ECO:0007669"/>
    <property type="project" value="UniProtKB-SubCell"/>
</dbReference>
<keyword evidence="4" id="KW-0378">Hydrolase</keyword>
<keyword evidence="11" id="KW-1185">Reference proteome</keyword>
<reference evidence="10 11" key="1">
    <citation type="submission" date="2015-04" db="EMBL/GenBank/DDBJ databases">
        <title>The draft genome sequence of Roseovarius sp.R12b.</title>
        <authorList>
            <person name="Li G."/>
            <person name="Lai Q."/>
            <person name="Shao Z."/>
            <person name="Yan P."/>
        </authorList>
    </citation>
    <scope>NUCLEOTIDE SEQUENCE [LARGE SCALE GENOMIC DNA]</scope>
    <source>
        <strain evidence="10 11">R12B</strain>
    </source>
</reference>
<feature type="domain" description="Peptidase S54 rhomboid" evidence="9">
    <location>
        <begin position="80"/>
        <end position="218"/>
    </location>
</feature>
<evidence type="ECO:0000256" key="4">
    <source>
        <dbReference type="ARBA" id="ARBA00022801"/>
    </source>
</evidence>